<feature type="region of interest" description="Disordered" evidence="1">
    <location>
        <begin position="1"/>
        <end position="120"/>
    </location>
</feature>
<dbReference type="Pfam" id="PF10607">
    <property type="entry name" value="CTLH"/>
    <property type="match status" value="1"/>
</dbReference>
<sequence>MAQRGREFRYFPNDPRQEGDEEEDEEEEEEDADEPQEVGDEEFNEPIEIDSPDEEEDDDYPRSPDYDNDEASMHSPTGDEALDDEMDPFNRRGASDDEEDDENDAMTWESRSTISEPELQTDVDEWYPLSERKAPLPNFSLPTTTRTALLSREPLVSVPRHMGTDDEDEGPEADFVKFWNDEEMMRPNPTRRELADMVLDYFLYHGHADLIETYCEEMNLPIPEDAIKEMNTRNEIKALVLEGKMEEAIKRIEEISTDILKDDWMNYVIRKQHIIEMIREGKTIEPVEYFRAHLMIDGKRPCDERMEVLEKIFTLMVFGPEETSEFHEYYNQSEREQKIKSTMDK</sequence>
<evidence type="ECO:0000259" key="2">
    <source>
        <dbReference type="PROSITE" id="PS50897"/>
    </source>
</evidence>
<reference evidence="3" key="2">
    <citation type="submission" date="2022-06" db="UniProtKB">
        <authorList>
            <consortium name="EnsemblMetazoa"/>
        </authorList>
    </citation>
    <scope>IDENTIFICATION</scope>
    <source>
        <strain evidence="3">DF5081</strain>
    </source>
</reference>
<dbReference type="InterPro" id="IPR024964">
    <property type="entry name" value="CTLH/CRA"/>
</dbReference>
<dbReference type="PROSITE" id="PS50897">
    <property type="entry name" value="CTLH"/>
    <property type="match status" value="1"/>
</dbReference>
<dbReference type="EnsemblMetazoa" id="CJA28184.1">
    <property type="protein sequence ID" value="CJA28184.1"/>
    <property type="gene ID" value="WBGene00183758"/>
</dbReference>
<dbReference type="SMART" id="SM00668">
    <property type="entry name" value="CTLH"/>
    <property type="match status" value="1"/>
</dbReference>
<dbReference type="AlphaFoldDB" id="A0A8R1E815"/>
<dbReference type="InterPro" id="IPR006595">
    <property type="entry name" value="CTLH_C"/>
</dbReference>
<accession>A0A8R1E815</accession>
<evidence type="ECO:0000313" key="3">
    <source>
        <dbReference type="EnsemblMetazoa" id="CJA28184.1"/>
    </source>
</evidence>
<feature type="domain" description="CTLH" evidence="2">
    <location>
        <begin position="229"/>
        <end position="285"/>
    </location>
</feature>
<protein>
    <submittedName>
        <fullName evidence="3">CTLH domain-containing protein</fullName>
    </submittedName>
</protein>
<reference evidence="4" key="1">
    <citation type="submission" date="2010-08" db="EMBL/GenBank/DDBJ databases">
        <authorList>
            <consortium name="Caenorhabditis japonica Sequencing Consortium"/>
            <person name="Wilson R.K."/>
        </authorList>
    </citation>
    <scope>NUCLEOTIDE SEQUENCE [LARGE SCALE GENOMIC DNA]</scope>
    <source>
        <strain evidence="4">DF5081</strain>
    </source>
</reference>
<dbReference type="Proteomes" id="UP000005237">
    <property type="component" value="Unassembled WGS sequence"/>
</dbReference>
<proteinExistence type="predicted"/>
<evidence type="ECO:0000256" key="1">
    <source>
        <dbReference type="SAM" id="MobiDB-lite"/>
    </source>
</evidence>
<feature type="compositionally biased region" description="Acidic residues" evidence="1">
    <location>
        <begin position="19"/>
        <end position="59"/>
    </location>
</feature>
<name>A0A8R1E815_CAEJA</name>
<keyword evidence="4" id="KW-1185">Reference proteome</keyword>
<organism evidence="3 4">
    <name type="scientific">Caenorhabditis japonica</name>
    <dbReference type="NCBI Taxonomy" id="281687"/>
    <lineage>
        <taxon>Eukaryota</taxon>
        <taxon>Metazoa</taxon>
        <taxon>Ecdysozoa</taxon>
        <taxon>Nematoda</taxon>
        <taxon>Chromadorea</taxon>
        <taxon>Rhabditida</taxon>
        <taxon>Rhabditina</taxon>
        <taxon>Rhabditomorpha</taxon>
        <taxon>Rhabditoidea</taxon>
        <taxon>Rhabditidae</taxon>
        <taxon>Peloderinae</taxon>
        <taxon>Caenorhabditis</taxon>
    </lineage>
</organism>
<evidence type="ECO:0000313" key="4">
    <source>
        <dbReference type="Proteomes" id="UP000005237"/>
    </source>
</evidence>